<keyword evidence="7" id="KW-0503">Monooxygenase</keyword>
<evidence type="ECO:0000256" key="7">
    <source>
        <dbReference type="RuleBase" id="RU000461"/>
    </source>
</evidence>
<comment type="cofactor">
    <cofactor evidence="1 6">
        <name>heme</name>
        <dbReference type="ChEBI" id="CHEBI:30413"/>
    </cofactor>
</comment>
<protein>
    <recommendedName>
        <fullName evidence="10">Cytochrome P450</fullName>
    </recommendedName>
</protein>
<dbReference type="InterPro" id="IPR002403">
    <property type="entry name" value="Cyt_P450_E_grp-IV"/>
</dbReference>
<keyword evidence="9" id="KW-1185">Reference proteome</keyword>
<accession>A0A0C3RUG9</accession>
<keyword evidence="3 6" id="KW-0479">Metal-binding</keyword>
<dbReference type="GO" id="GO:0004497">
    <property type="term" value="F:monooxygenase activity"/>
    <property type="evidence" value="ECO:0007669"/>
    <property type="project" value="UniProtKB-KW"/>
</dbReference>
<dbReference type="GO" id="GO:0020037">
    <property type="term" value="F:heme binding"/>
    <property type="evidence" value="ECO:0007669"/>
    <property type="project" value="InterPro"/>
</dbReference>
<dbReference type="EMBL" id="KN840567">
    <property type="protein sequence ID" value="KIP04651.1"/>
    <property type="molecule type" value="Genomic_DNA"/>
</dbReference>
<dbReference type="InterPro" id="IPR001128">
    <property type="entry name" value="Cyt_P450"/>
</dbReference>
<dbReference type="PROSITE" id="PS00086">
    <property type="entry name" value="CYTOCHROME_P450"/>
    <property type="match status" value="1"/>
</dbReference>
<name>A0A0C3RUG9_PHLG1</name>
<keyword evidence="5 6" id="KW-0408">Iron</keyword>
<dbReference type="AlphaFoldDB" id="A0A0C3RUG9"/>
<sequence length="444" mass="50502">MLEEGYVKYGGKPYKIATARYWQYMVTSPKLIDELRRAPDGALSFHEAVVESLNLRFSTGLRDVDNQYHIPVIRTTLTRNLSVLADDIFDEIRAAFTDVIPPKDDWVAAPALDSMMQVVARTSSRIFVGLPLCKDPEFLEMSINYTIDVVKTGLLLNVAPDLLKPALNSMITTVPRAVNKAERLLAPLIEERRKCMEMYGDDWADKPNDMLQWLMDAVRDEPIEEQTNRALATRVLLVGFAAVHTSSMSFTHALYYLAANPQYMEPMREEVEAVIAHDGWCKASLQKMRKVDSFLKECQRVEGLGLLFLNRKALQDFTFSDGTFVPRGSFVCTATPMTHLEGVYYDNPWEFDPWRFSSMRDESGGGVRHQMVNTSTEYLPFGLGKHACPGRFFAANELKSMMAHMVLTYDVSCEEPGKMPQSVRYSTTVSPNRKAKVLFRRRRD</sequence>
<evidence type="ECO:0000256" key="1">
    <source>
        <dbReference type="ARBA" id="ARBA00001971"/>
    </source>
</evidence>
<dbReference type="PRINTS" id="PR00465">
    <property type="entry name" value="EP450IV"/>
</dbReference>
<evidence type="ECO:0000256" key="5">
    <source>
        <dbReference type="ARBA" id="ARBA00023004"/>
    </source>
</evidence>
<dbReference type="PANTHER" id="PTHR46206">
    <property type="entry name" value="CYTOCHROME P450"/>
    <property type="match status" value="1"/>
</dbReference>
<evidence type="ECO:0000256" key="6">
    <source>
        <dbReference type="PIRSR" id="PIRSR602403-1"/>
    </source>
</evidence>
<dbReference type="PRINTS" id="PR00385">
    <property type="entry name" value="P450"/>
</dbReference>
<evidence type="ECO:0000313" key="8">
    <source>
        <dbReference type="EMBL" id="KIP04651.1"/>
    </source>
</evidence>
<dbReference type="GO" id="GO:0005506">
    <property type="term" value="F:iron ion binding"/>
    <property type="evidence" value="ECO:0007669"/>
    <property type="project" value="InterPro"/>
</dbReference>
<evidence type="ECO:0000256" key="2">
    <source>
        <dbReference type="ARBA" id="ARBA00010617"/>
    </source>
</evidence>
<comment type="similarity">
    <text evidence="2 7">Belongs to the cytochrome P450 family.</text>
</comment>
<dbReference type="SUPFAM" id="SSF48264">
    <property type="entry name" value="Cytochrome P450"/>
    <property type="match status" value="1"/>
</dbReference>
<dbReference type="InterPro" id="IPR036396">
    <property type="entry name" value="Cyt_P450_sf"/>
</dbReference>
<dbReference type="CDD" id="cd11041">
    <property type="entry name" value="CYP503A1-like"/>
    <property type="match status" value="1"/>
</dbReference>
<reference evidence="8 9" key="1">
    <citation type="journal article" date="2014" name="PLoS Genet.">
        <title>Analysis of the Phlebiopsis gigantea genome, transcriptome and secretome provides insight into its pioneer colonization strategies of wood.</title>
        <authorList>
            <person name="Hori C."/>
            <person name="Ishida T."/>
            <person name="Igarashi K."/>
            <person name="Samejima M."/>
            <person name="Suzuki H."/>
            <person name="Master E."/>
            <person name="Ferreira P."/>
            <person name="Ruiz-Duenas F.J."/>
            <person name="Held B."/>
            <person name="Canessa P."/>
            <person name="Larrondo L.F."/>
            <person name="Schmoll M."/>
            <person name="Druzhinina I.S."/>
            <person name="Kubicek C.P."/>
            <person name="Gaskell J.A."/>
            <person name="Kersten P."/>
            <person name="St John F."/>
            <person name="Glasner J."/>
            <person name="Sabat G."/>
            <person name="Splinter BonDurant S."/>
            <person name="Syed K."/>
            <person name="Yadav J."/>
            <person name="Mgbeahuruike A.C."/>
            <person name="Kovalchuk A."/>
            <person name="Asiegbu F.O."/>
            <person name="Lackner G."/>
            <person name="Hoffmeister D."/>
            <person name="Rencoret J."/>
            <person name="Gutierrez A."/>
            <person name="Sun H."/>
            <person name="Lindquist E."/>
            <person name="Barry K."/>
            <person name="Riley R."/>
            <person name="Grigoriev I.V."/>
            <person name="Henrissat B."/>
            <person name="Kues U."/>
            <person name="Berka R.M."/>
            <person name="Martinez A.T."/>
            <person name="Covert S.F."/>
            <person name="Blanchette R.A."/>
            <person name="Cullen D."/>
        </authorList>
    </citation>
    <scope>NUCLEOTIDE SEQUENCE [LARGE SCALE GENOMIC DNA]</scope>
    <source>
        <strain evidence="8 9">11061_1 CR5-6</strain>
    </source>
</reference>
<feature type="binding site" description="axial binding residue" evidence="6">
    <location>
        <position position="388"/>
    </location>
    <ligand>
        <name>heme</name>
        <dbReference type="ChEBI" id="CHEBI:30413"/>
    </ligand>
    <ligandPart>
        <name>Fe</name>
        <dbReference type="ChEBI" id="CHEBI:18248"/>
    </ligandPart>
</feature>
<dbReference type="STRING" id="745531.A0A0C3RUG9"/>
<keyword evidence="4 7" id="KW-0560">Oxidoreductase</keyword>
<evidence type="ECO:0008006" key="10">
    <source>
        <dbReference type="Google" id="ProtNLM"/>
    </source>
</evidence>
<dbReference type="OrthoDB" id="1844152at2759"/>
<dbReference type="Proteomes" id="UP000053257">
    <property type="component" value="Unassembled WGS sequence"/>
</dbReference>
<proteinExistence type="inferred from homology"/>
<organism evidence="8 9">
    <name type="scientific">Phlebiopsis gigantea (strain 11061_1 CR5-6)</name>
    <name type="common">White-rot fungus</name>
    <name type="synonym">Peniophora gigantea</name>
    <dbReference type="NCBI Taxonomy" id="745531"/>
    <lineage>
        <taxon>Eukaryota</taxon>
        <taxon>Fungi</taxon>
        <taxon>Dikarya</taxon>
        <taxon>Basidiomycota</taxon>
        <taxon>Agaricomycotina</taxon>
        <taxon>Agaricomycetes</taxon>
        <taxon>Polyporales</taxon>
        <taxon>Phanerochaetaceae</taxon>
        <taxon>Phlebiopsis</taxon>
    </lineage>
</organism>
<dbReference type="InterPro" id="IPR017972">
    <property type="entry name" value="Cyt_P450_CS"/>
</dbReference>
<evidence type="ECO:0000313" key="9">
    <source>
        <dbReference type="Proteomes" id="UP000053257"/>
    </source>
</evidence>
<dbReference type="Pfam" id="PF00067">
    <property type="entry name" value="p450"/>
    <property type="match status" value="1"/>
</dbReference>
<dbReference type="HOGENOM" id="CLU_022195_0_2_1"/>
<dbReference type="Gene3D" id="1.10.630.10">
    <property type="entry name" value="Cytochrome P450"/>
    <property type="match status" value="1"/>
</dbReference>
<evidence type="ECO:0000256" key="3">
    <source>
        <dbReference type="ARBA" id="ARBA00022723"/>
    </source>
</evidence>
<gene>
    <name evidence="8" type="ORF">PHLGIDRAFT_109308</name>
</gene>
<keyword evidence="6 7" id="KW-0349">Heme</keyword>
<evidence type="ECO:0000256" key="4">
    <source>
        <dbReference type="ARBA" id="ARBA00023002"/>
    </source>
</evidence>
<dbReference type="GO" id="GO:0016705">
    <property type="term" value="F:oxidoreductase activity, acting on paired donors, with incorporation or reduction of molecular oxygen"/>
    <property type="evidence" value="ECO:0007669"/>
    <property type="project" value="InterPro"/>
</dbReference>